<organism evidence="2 3">
    <name type="scientific">Pelosinus fermentans JBW45</name>
    <dbReference type="NCBI Taxonomy" id="1192197"/>
    <lineage>
        <taxon>Bacteria</taxon>
        <taxon>Bacillati</taxon>
        <taxon>Bacillota</taxon>
        <taxon>Negativicutes</taxon>
        <taxon>Selenomonadales</taxon>
        <taxon>Sporomusaceae</taxon>
        <taxon>Pelosinus</taxon>
    </lineage>
</organism>
<dbReference type="OrthoDB" id="2619420at2"/>
<reference evidence="2 3" key="1">
    <citation type="journal article" date="2015" name="Genome Announc.">
        <title>Complete Genome Sequence of Pelosinus fermentans JBW45, a Member of a Remarkably Competitive Group of Negativicutes in the Firmicutes Phylum.</title>
        <authorList>
            <person name="De Leon K.B."/>
            <person name="Utturkar S.M."/>
            <person name="Camilleri L.B."/>
            <person name="Elias D.A."/>
            <person name="Arkin A.P."/>
            <person name="Fields M.W."/>
            <person name="Brown S.D."/>
            <person name="Wall J.D."/>
        </authorList>
    </citation>
    <scope>NUCLEOTIDE SEQUENCE [LARGE SCALE GENOMIC DNA]</scope>
    <source>
        <strain evidence="2 3">JBW45</strain>
    </source>
</reference>
<evidence type="ECO:0000259" key="1">
    <source>
        <dbReference type="PROSITE" id="PS50075"/>
    </source>
</evidence>
<dbReference type="SUPFAM" id="SSF47336">
    <property type="entry name" value="ACP-like"/>
    <property type="match status" value="1"/>
</dbReference>
<proteinExistence type="predicted"/>
<feature type="domain" description="Carrier" evidence="1">
    <location>
        <begin position="1"/>
        <end position="81"/>
    </location>
</feature>
<reference evidence="3" key="2">
    <citation type="submission" date="2015-02" db="EMBL/GenBank/DDBJ databases">
        <title>Complete Genome Sequence of Pelosinus fermentans JBW45.</title>
        <authorList>
            <person name="De Leon K.B."/>
            <person name="Utturkar S.M."/>
            <person name="Camilleri L.B."/>
            <person name="Arkin A.P."/>
            <person name="Fields M.W."/>
            <person name="Brown S.D."/>
            <person name="Wall J.D."/>
        </authorList>
    </citation>
    <scope>NUCLEOTIDE SEQUENCE [LARGE SCALE GENOMIC DNA]</scope>
    <source>
        <strain evidence="3">JBW45</strain>
    </source>
</reference>
<evidence type="ECO:0000313" key="2">
    <source>
        <dbReference type="EMBL" id="AJQ26611.1"/>
    </source>
</evidence>
<dbReference type="PROSITE" id="PS50075">
    <property type="entry name" value="CARRIER"/>
    <property type="match status" value="1"/>
</dbReference>
<dbReference type="EMBL" id="CP010978">
    <property type="protein sequence ID" value="AJQ26611.1"/>
    <property type="molecule type" value="Genomic_DNA"/>
</dbReference>
<dbReference type="KEGG" id="pft:JBW_01259"/>
<evidence type="ECO:0000313" key="3">
    <source>
        <dbReference type="Proteomes" id="UP000005361"/>
    </source>
</evidence>
<gene>
    <name evidence="2" type="ORF">JBW_01259</name>
</gene>
<protein>
    <submittedName>
        <fullName evidence="2">Acyl carrier protein familyprotein</fullName>
    </submittedName>
</protein>
<dbReference type="RefSeq" id="WP_007957001.1">
    <property type="nucleotide sequence ID" value="NZ_CP010978.1"/>
</dbReference>
<dbReference type="STRING" id="1192197.JBW_01259"/>
<dbReference type="Proteomes" id="UP000005361">
    <property type="component" value="Chromosome"/>
</dbReference>
<dbReference type="HOGENOM" id="CLU_2495104_0_0_9"/>
<dbReference type="InterPro" id="IPR009081">
    <property type="entry name" value="PP-bd_ACP"/>
</dbReference>
<name>I8TUY4_9FIRM</name>
<dbReference type="Gene3D" id="1.10.1200.10">
    <property type="entry name" value="ACP-like"/>
    <property type="match status" value="1"/>
</dbReference>
<dbReference type="AlphaFoldDB" id="I8TUY4"/>
<dbReference type="Pfam" id="PF00550">
    <property type="entry name" value="PP-binding"/>
    <property type="match status" value="1"/>
</dbReference>
<accession>I8TUY4</accession>
<dbReference type="InterPro" id="IPR036736">
    <property type="entry name" value="ACP-like_sf"/>
</dbReference>
<sequence length="86" mass="9648">MSLEQVVNQLSLFITEELNLGEGVEITYHTSLNDIGIDSIAMMQLLVVVEEHFQFEFDEDLLLQGSILCISDLVDCIMAKSQIKVS</sequence>